<protein>
    <submittedName>
        <fullName evidence="2">Type IV pilus assembly protein PilM</fullName>
    </submittedName>
</protein>
<dbReference type="PANTHER" id="PTHR32432:SF3">
    <property type="entry name" value="ETHANOLAMINE UTILIZATION PROTEIN EUTJ"/>
    <property type="match status" value="1"/>
</dbReference>
<dbReference type="GO" id="GO:0051301">
    <property type="term" value="P:cell division"/>
    <property type="evidence" value="ECO:0007669"/>
    <property type="project" value="InterPro"/>
</dbReference>
<comment type="caution">
    <text evidence="2">The sequence shown here is derived from an EMBL/GenBank/DDBJ whole genome shotgun (WGS) entry which is preliminary data.</text>
</comment>
<accession>A0A0G0LHL3</accession>
<dbReference type="InterPro" id="IPR005883">
    <property type="entry name" value="PilM"/>
</dbReference>
<dbReference type="STRING" id="1618572.UT17_C0010G0002"/>
<sequence length="338" mass="35685">MSSLPKIGIDIGSSAIKLVELVPAGNKWKFVSAASMPTTSGVTAEGSNIPAVAAAIAGIVKEAGMRTRRAVVALPEEQVSSHVIELPILKDAEIAQALEWQVEQYIPIPKEQATWSWEVVRKDEVTGGMEVLLVAASKNLVENYKKIVEQSGLELVAVETELTATSRAMVGQSGPLTMIIDIGAKSTDLGIVRSGQLIATRTLPTAGEAFSRAIESTLALDPKQAEQYRNTYGFTPGQLEGKLAAAMQPVLGVLAGEVKKMTDFYVSKHPGEIIKSAVLSGGVAAMPNIVTSLSALLGIETIVGNPFANLIMDEAQKQAFASNGPFYGVAIGLAMREI</sequence>
<reference evidence="2 3" key="1">
    <citation type="journal article" date="2015" name="Nature">
        <title>rRNA introns, odd ribosomes, and small enigmatic genomes across a large radiation of phyla.</title>
        <authorList>
            <person name="Brown C.T."/>
            <person name="Hug L.A."/>
            <person name="Thomas B.C."/>
            <person name="Sharon I."/>
            <person name="Castelle C.J."/>
            <person name="Singh A."/>
            <person name="Wilkins M.J."/>
            <person name="Williams K.H."/>
            <person name="Banfield J.F."/>
        </authorList>
    </citation>
    <scope>NUCLEOTIDE SEQUENCE [LARGE SCALE GENOMIC DNA]</scope>
</reference>
<dbReference type="Gene3D" id="3.30.1490.300">
    <property type="match status" value="1"/>
</dbReference>
<dbReference type="NCBIfam" id="TIGR01175">
    <property type="entry name" value="pilM"/>
    <property type="match status" value="1"/>
</dbReference>
<evidence type="ECO:0000313" key="2">
    <source>
        <dbReference type="EMBL" id="KKQ91368.1"/>
    </source>
</evidence>
<gene>
    <name evidence="2" type="ORF">UT17_C0010G0002</name>
</gene>
<dbReference type="Pfam" id="PF11104">
    <property type="entry name" value="PilM_2"/>
    <property type="match status" value="1"/>
</dbReference>
<dbReference type="InterPro" id="IPR050696">
    <property type="entry name" value="FtsA/MreB"/>
</dbReference>
<dbReference type="CDD" id="cd24049">
    <property type="entry name" value="ASKHA_NBD_PilM"/>
    <property type="match status" value="1"/>
</dbReference>
<dbReference type="Proteomes" id="UP000034774">
    <property type="component" value="Unassembled WGS sequence"/>
</dbReference>
<dbReference type="Gene3D" id="3.30.420.40">
    <property type="match status" value="2"/>
</dbReference>
<feature type="domain" description="SHS2" evidence="1">
    <location>
        <begin position="6"/>
        <end position="169"/>
    </location>
</feature>
<dbReference type="AlphaFoldDB" id="A0A0G0LHL3"/>
<dbReference type="PANTHER" id="PTHR32432">
    <property type="entry name" value="CELL DIVISION PROTEIN FTSA-RELATED"/>
    <property type="match status" value="1"/>
</dbReference>
<dbReference type="SMART" id="SM00842">
    <property type="entry name" value="FtsA"/>
    <property type="match status" value="1"/>
</dbReference>
<dbReference type="InterPro" id="IPR043129">
    <property type="entry name" value="ATPase_NBD"/>
</dbReference>
<organism evidence="2 3">
    <name type="scientific">Candidatus Woesebacteria bacterium GW2011_GWB1_39_10</name>
    <dbReference type="NCBI Taxonomy" id="1618572"/>
    <lineage>
        <taxon>Bacteria</taxon>
        <taxon>Candidatus Woeseibacteriota</taxon>
    </lineage>
</organism>
<proteinExistence type="predicted"/>
<name>A0A0G0LHL3_9BACT</name>
<dbReference type="PIRSF" id="PIRSF019169">
    <property type="entry name" value="PilM"/>
    <property type="match status" value="1"/>
</dbReference>
<evidence type="ECO:0000313" key="3">
    <source>
        <dbReference type="Proteomes" id="UP000034774"/>
    </source>
</evidence>
<evidence type="ECO:0000259" key="1">
    <source>
        <dbReference type="SMART" id="SM00842"/>
    </source>
</evidence>
<dbReference type="InterPro" id="IPR003494">
    <property type="entry name" value="SHS2_FtsA"/>
</dbReference>
<dbReference type="SUPFAM" id="SSF53067">
    <property type="entry name" value="Actin-like ATPase domain"/>
    <property type="match status" value="2"/>
</dbReference>
<dbReference type="EMBL" id="LBVU01000010">
    <property type="protein sequence ID" value="KKQ91368.1"/>
    <property type="molecule type" value="Genomic_DNA"/>
</dbReference>